<protein>
    <recommendedName>
        <fullName evidence="4">Lipoprotein</fullName>
    </recommendedName>
</protein>
<evidence type="ECO:0008006" key="4">
    <source>
        <dbReference type="Google" id="ProtNLM"/>
    </source>
</evidence>
<comment type="caution">
    <text evidence="2">The sequence shown here is derived from an EMBL/GenBank/DDBJ whole genome shotgun (WGS) entry which is preliminary data.</text>
</comment>
<evidence type="ECO:0000313" key="2">
    <source>
        <dbReference type="EMBL" id="NML11293.1"/>
    </source>
</evidence>
<reference evidence="2 3" key="1">
    <citation type="submission" date="2020-04" db="EMBL/GenBank/DDBJ databases">
        <title>Sphingobium sp. AR-3-1 isolated from Arctic soil.</title>
        <authorList>
            <person name="Dahal R.H."/>
            <person name="Chaudhary D.K."/>
        </authorList>
    </citation>
    <scope>NUCLEOTIDE SEQUENCE [LARGE SCALE GENOMIC DNA]</scope>
    <source>
        <strain evidence="2 3">AR-3-1</strain>
    </source>
</reference>
<dbReference type="PROSITE" id="PS51257">
    <property type="entry name" value="PROKAR_LIPOPROTEIN"/>
    <property type="match status" value="1"/>
</dbReference>
<dbReference type="RefSeq" id="WP_169573809.1">
    <property type="nucleotide sequence ID" value="NZ_JABBFV010000009.1"/>
</dbReference>
<gene>
    <name evidence="2" type="ORF">HHL08_14250</name>
</gene>
<evidence type="ECO:0000256" key="1">
    <source>
        <dbReference type="SAM" id="SignalP"/>
    </source>
</evidence>
<evidence type="ECO:0000313" key="3">
    <source>
        <dbReference type="Proteomes" id="UP000519023"/>
    </source>
</evidence>
<feature type="signal peptide" evidence="1">
    <location>
        <begin position="1"/>
        <end position="21"/>
    </location>
</feature>
<keyword evidence="3" id="KW-1185">Reference proteome</keyword>
<keyword evidence="1" id="KW-0732">Signal</keyword>
<accession>A0A7X9WXE7</accession>
<name>A0A7X9WXE7_9SPHN</name>
<dbReference type="AlphaFoldDB" id="A0A7X9WXE7"/>
<proteinExistence type="predicted"/>
<organism evidence="2 3">
    <name type="scientific">Sphingobium psychrophilum</name>
    <dbReference type="NCBI Taxonomy" id="2728834"/>
    <lineage>
        <taxon>Bacteria</taxon>
        <taxon>Pseudomonadati</taxon>
        <taxon>Pseudomonadota</taxon>
        <taxon>Alphaproteobacteria</taxon>
        <taxon>Sphingomonadales</taxon>
        <taxon>Sphingomonadaceae</taxon>
        <taxon>Sphingobium</taxon>
    </lineage>
</organism>
<feature type="chain" id="PRO_5030955260" description="Lipoprotein" evidence="1">
    <location>
        <begin position="22"/>
        <end position="75"/>
    </location>
</feature>
<dbReference type="Proteomes" id="UP000519023">
    <property type="component" value="Unassembled WGS sequence"/>
</dbReference>
<sequence length="75" mass="8554">MRWHILILALALASCSAGKEAEEKYHMVEKAKGGKRELCTAAGEVAAAYLADRNQVEYERWKLYRDTNCMAARYE</sequence>
<dbReference type="EMBL" id="JABBFV010000009">
    <property type="protein sequence ID" value="NML11293.1"/>
    <property type="molecule type" value="Genomic_DNA"/>
</dbReference>